<dbReference type="Pfam" id="PF04203">
    <property type="entry name" value="Sortase"/>
    <property type="match status" value="1"/>
</dbReference>
<reference evidence="4 5" key="1">
    <citation type="submission" date="2018-09" db="EMBL/GenBank/DDBJ databases">
        <title>Bacillus saliacetes sp. nov., isolated from Thai shrimp paste (Ka-pi).</title>
        <authorList>
            <person name="Daroonpunt R."/>
            <person name="Tanasupawat S."/>
            <person name="Yiamsombut S."/>
        </authorList>
    </citation>
    <scope>NUCLEOTIDE SEQUENCE [LARGE SCALE GENOMIC DNA]</scope>
    <source>
        <strain evidence="4 5">SKP7-4</strain>
    </source>
</reference>
<dbReference type="RefSeq" id="WP_119544767.1">
    <property type="nucleotide sequence ID" value="NZ_QXIR01000001.1"/>
</dbReference>
<proteinExistence type="predicted"/>
<dbReference type="CDD" id="cd05829">
    <property type="entry name" value="Sortase_F"/>
    <property type="match status" value="1"/>
</dbReference>
<evidence type="ECO:0000313" key="4">
    <source>
        <dbReference type="EMBL" id="RIW38787.1"/>
    </source>
</evidence>
<evidence type="ECO:0000313" key="5">
    <source>
        <dbReference type="Proteomes" id="UP000265801"/>
    </source>
</evidence>
<evidence type="ECO:0000256" key="3">
    <source>
        <dbReference type="SAM" id="SignalP"/>
    </source>
</evidence>
<comment type="caution">
    <text evidence="4">The sequence shown here is derived from an EMBL/GenBank/DDBJ whole genome shotgun (WGS) entry which is preliminary data.</text>
</comment>
<dbReference type="Gene3D" id="2.40.260.10">
    <property type="entry name" value="Sortase"/>
    <property type="match status" value="1"/>
</dbReference>
<evidence type="ECO:0000256" key="1">
    <source>
        <dbReference type="ARBA" id="ARBA00022801"/>
    </source>
</evidence>
<feature type="active site" description="Proton donor/acceptor" evidence="2">
    <location>
        <position position="122"/>
    </location>
</feature>
<dbReference type="GO" id="GO:0016787">
    <property type="term" value="F:hydrolase activity"/>
    <property type="evidence" value="ECO:0007669"/>
    <property type="project" value="UniProtKB-KW"/>
</dbReference>
<gene>
    <name evidence="4" type="ORF">D3H55_00030</name>
</gene>
<accession>A0A3A1R717</accession>
<dbReference type="SUPFAM" id="SSF63817">
    <property type="entry name" value="Sortase"/>
    <property type="match status" value="1"/>
</dbReference>
<protein>
    <submittedName>
        <fullName evidence="4">Class F sortase</fullName>
    </submittedName>
</protein>
<feature type="active site" description="Acyl-thioester intermediate" evidence="2">
    <location>
        <position position="188"/>
    </location>
</feature>
<dbReference type="InterPro" id="IPR023365">
    <property type="entry name" value="Sortase_dom-sf"/>
</dbReference>
<organism evidence="4 5">
    <name type="scientific">Bacillus salacetis</name>
    <dbReference type="NCBI Taxonomy" id="2315464"/>
    <lineage>
        <taxon>Bacteria</taxon>
        <taxon>Bacillati</taxon>
        <taxon>Bacillota</taxon>
        <taxon>Bacilli</taxon>
        <taxon>Bacillales</taxon>
        <taxon>Bacillaceae</taxon>
        <taxon>Bacillus</taxon>
    </lineage>
</organism>
<keyword evidence="3" id="KW-0732">Signal</keyword>
<feature type="chain" id="PRO_5017195081" evidence="3">
    <location>
        <begin position="23"/>
        <end position="213"/>
    </location>
</feature>
<dbReference type="EMBL" id="QXIR01000001">
    <property type="protein sequence ID" value="RIW38787.1"/>
    <property type="molecule type" value="Genomic_DNA"/>
</dbReference>
<dbReference type="Proteomes" id="UP000265801">
    <property type="component" value="Unassembled WGS sequence"/>
</dbReference>
<feature type="signal peptide" evidence="3">
    <location>
        <begin position="1"/>
        <end position="22"/>
    </location>
</feature>
<sequence>MKAWLKKSIILYWILLVTTISANTSAATSDSMILPSPVEESTVAEIAGTNLNYNPTQTHTINKAEVIPEKIIIPSIEMEAPVAKVGYLENGEMEVPDNIHEAGWFEPGIKPGGSGNAVIAGHLDGRGEPGAFYHIRELKKGDTVEIQGENGKRLIFEVIGIASYFTGDAPLESIFGYHANPRLNLITCSGNFNDEEQEYEERLVVYTELAGME</sequence>
<dbReference type="InterPro" id="IPR042001">
    <property type="entry name" value="Sortase_F"/>
</dbReference>
<dbReference type="OrthoDB" id="525039at2"/>
<keyword evidence="5" id="KW-1185">Reference proteome</keyword>
<dbReference type="InterPro" id="IPR005754">
    <property type="entry name" value="Sortase"/>
</dbReference>
<evidence type="ECO:0000256" key="2">
    <source>
        <dbReference type="PIRSR" id="PIRSR605754-1"/>
    </source>
</evidence>
<name>A0A3A1R717_9BACI</name>
<dbReference type="AlphaFoldDB" id="A0A3A1R717"/>
<keyword evidence="1" id="KW-0378">Hydrolase</keyword>